<dbReference type="AlphaFoldDB" id="A0AAD6ZK28"/>
<sequence length="191" mass="21388">RIPKVHATFCGDDGDERYFLVMEHVAAPTLEEWFRPQMPEDRSKAVDLVAVIAAPTVRWLLKQTFPPVAFGRISGGCAHHRFFQDTQAPLDFTDAKALTIYVNKVCALETPAPQPAAPHRPHLRAPWDLALQHQYGQLPPRPRHQRVWLIDLEHIGVFSLPFRALALYNTGSAFAAAVGTLLGVEREHGET</sequence>
<gene>
    <name evidence="1" type="ORF">DFH08DRAFT_710463</name>
</gene>
<protein>
    <submittedName>
        <fullName evidence="1">Uncharacterized protein</fullName>
    </submittedName>
</protein>
<reference evidence="1" key="1">
    <citation type="submission" date="2023-03" db="EMBL/GenBank/DDBJ databases">
        <title>Massive genome expansion in bonnet fungi (Mycena s.s.) driven by repeated elements and novel gene families across ecological guilds.</title>
        <authorList>
            <consortium name="Lawrence Berkeley National Laboratory"/>
            <person name="Harder C.B."/>
            <person name="Miyauchi S."/>
            <person name="Viragh M."/>
            <person name="Kuo A."/>
            <person name="Thoen E."/>
            <person name="Andreopoulos B."/>
            <person name="Lu D."/>
            <person name="Skrede I."/>
            <person name="Drula E."/>
            <person name="Henrissat B."/>
            <person name="Morin E."/>
            <person name="Kohler A."/>
            <person name="Barry K."/>
            <person name="LaButti K."/>
            <person name="Morin E."/>
            <person name="Salamov A."/>
            <person name="Lipzen A."/>
            <person name="Mereny Z."/>
            <person name="Hegedus B."/>
            <person name="Baldrian P."/>
            <person name="Stursova M."/>
            <person name="Weitz H."/>
            <person name="Taylor A."/>
            <person name="Grigoriev I.V."/>
            <person name="Nagy L.G."/>
            <person name="Martin F."/>
            <person name="Kauserud H."/>
        </authorList>
    </citation>
    <scope>NUCLEOTIDE SEQUENCE</scope>
    <source>
        <strain evidence="1">CBHHK002</strain>
    </source>
</reference>
<name>A0AAD6ZK28_9AGAR</name>
<evidence type="ECO:0000313" key="2">
    <source>
        <dbReference type="Proteomes" id="UP001218218"/>
    </source>
</evidence>
<feature type="non-terminal residue" evidence="1">
    <location>
        <position position="191"/>
    </location>
</feature>
<comment type="caution">
    <text evidence="1">The sequence shown here is derived from an EMBL/GenBank/DDBJ whole genome shotgun (WGS) entry which is preliminary data.</text>
</comment>
<evidence type="ECO:0000313" key="1">
    <source>
        <dbReference type="EMBL" id="KAJ7326492.1"/>
    </source>
</evidence>
<dbReference type="Proteomes" id="UP001218218">
    <property type="component" value="Unassembled WGS sequence"/>
</dbReference>
<organism evidence="1 2">
    <name type="scientific">Mycena albidolilacea</name>
    <dbReference type="NCBI Taxonomy" id="1033008"/>
    <lineage>
        <taxon>Eukaryota</taxon>
        <taxon>Fungi</taxon>
        <taxon>Dikarya</taxon>
        <taxon>Basidiomycota</taxon>
        <taxon>Agaricomycotina</taxon>
        <taxon>Agaricomycetes</taxon>
        <taxon>Agaricomycetidae</taxon>
        <taxon>Agaricales</taxon>
        <taxon>Marasmiineae</taxon>
        <taxon>Mycenaceae</taxon>
        <taxon>Mycena</taxon>
    </lineage>
</organism>
<keyword evidence="2" id="KW-1185">Reference proteome</keyword>
<proteinExistence type="predicted"/>
<accession>A0AAD6ZK28</accession>
<dbReference type="EMBL" id="JARIHO010000042">
    <property type="protein sequence ID" value="KAJ7326492.1"/>
    <property type="molecule type" value="Genomic_DNA"/>
</dbReference>